<dbReference type="Proteomes" id="UP001342826">
    <property type="component" value="Unassembled WGS sequence"/>
</dbReference>
<dbReference type="GeneID" id="301139165"/>
<dbReference type="EMBL" id="JARTFS010000002">
    <property type="protein sequence ID" value="MED4400269.1"/>
    <property type="molecule type" value="Genomic_DNA"/>
</dbReference>
<comment type="caution">
    <text evidence="1">The sequence shown here is derived from an EMBL/GenBank/DDBJ whole genome shotgun (WGS) entry which is preliminary data.</text>
</comment>
<keyword evidence="2" id="KW-1185">Reference proteome</keyword>
<evidence type="ECO:0000313" key="2">
    <source>
        <dbReference type="Proteomes" id="UP001342826"/>
    </source>
</evidence>
<proteinExistence type="predicted"/>
<dbReference type="RefSeq" id="WP_066224256.1">
    <property type="nucleotide sequence ID" value="NZ_JARTFS010000002.1"/>
</dbReference>
<sequence>MNKIEFNPTVTKRIVEQDRYLTFIFNDLLNKNPIEEETFILKVLFNSNVLANRKLENQYVDEFSKEEKSKIMI</sequence>
<accession>A0ABU6NVL1</accession>
<organism evidence="1 2">
    <name type="scientific">Metabacillus fastidiosus</name>
    <dbReference type="NCBI Taxonomy" id="1458"/>
    <lineage>
        <taxon>Bacteria</taxon>
        <taxon>Bacillati</taxon>
        <taxon>Bacillota</taxon>
        <taxon>Bacilli</taxon>
        <taxon>Bacillales</taxon>
        <taxon>Bacillaceae</taxon>
        <taxon>Metabacillus</taxon>
    </lineage>
</organism>
<protein>
    <submittedName>
        <fullName evidence="1">Uncharacterized protein</fullName>
    </submittedName>
</protein>
<reference evidence="1 2" key="1">
    <citation type="submission" date="2023-03" db="EMBL/GenBank/DDBJ databases">
        <title>Bacillus Genome Sequencing.</title>
        <authorList>
            <person name="Dunlap C."/>
        </authorList>
    </citation>
    <scope>NUCLEOTIDE SEQUENCE [LARGE SCALE GENOMIC DNA]</scope>
    <source>
        <strain evidence="1 2">NRS-1717</strain>
    </source>
</reference>
<gene>
    <name evidence="1" type="ORF">P9271_02710</name>
</gene>
<name>A0ABU6NVL1_9BACI</name>
<evidence type="ECO:0000313" key="1">
    <source>
        <dbReference type="EMBL" id="MED4400269.1"/>
    </source>
</evidence>